<evidence type="ECO:0000313" key="2">
    <source>
        <dbReference type="Proteomes" id="UP000770717"/>
    </source>
</evidence>
<comment type="caution">
    <text evidence="1">The sequence shown here is derived from an EMBL/GenBank/DDBJ whole genome shotgun (WGS) entry which is preliminary data.</text>
</comment>
<dbReference type="Proteomes" id="UP000770717">
    <property type="component" value="Unassembled WGS sequence"/>
</dbReference>
<sequence length="94" mass="10853">MHFLFDANIQRALSLVMAIGSCYVVQHNRYLQPRKPVFTVFADLMYIRTSLSRFQHLEVVYDPHSAASRRALHINDFTQLDEQPLPSAPDHVSL</sequence>
<accession>A0A8J6K8D8</accession>
<dbReference type="EMBL" id="WNTK01000005">
    <property type="protein sequence ID" value="KAG9484533.1"/>
    <property type="molecule type" value="Genomic_DNA"/>
</dbReference>
<proteinExistence type="predicted"/>
<gene>
    <name evidence="1" type="ORF">GDO78_010094</name>
</gene>
<name>A0A8J6K8D8_ELECQ</name>
<evidence type="ECO:0000313" key="1">
    <source>
        <dbReference type="EMBL" id="KAG9484533.1"/>
    </source>
</evidence>
<reference evidence="1" key="1">
    <citation type="thesis" date="2020" institute="ProQuest LLC" country="789 East Eisenhower Parkway, Ann Arbor, MI, USA">
        <title>Comparative Genomics and Chromosome Evolution.</title>
        <authorList>
            <person name="Mudd A.B."/>
        </authorList>
    </citation>
    <scope>NUCLEOTIDE SEQUENCE</scope>
    <source>
        <strain evidence="1">HN-11 Male</strain>
        <tissue evidence="1">Kidney and liver</tissue>
    </source>
</reference>
<organism evidence="1 2">
    <name type="scientific">Eleutherodactylus coqui</name>
    <name type="common">Puerto Rican coqui</name>
    <dbReference type="NCBI Taxonomy" id="57060"/>
    <lineage>
        <taxon>Eukaryota</taxon>
        <taxon>Metazoa</taxon>
        <taxon>Chordata</taxon>
        <taxon>Craniata</taxon>
        <taxon>Vertebrata</taxon>
        <taxon>Euteleostomi</taxon>
        <taxon>Amphibia</taxon>
        <taxon>Batrachia</taxon>
        <taxon>Anura</taxon>
        <taxon>Neobatrachia</taxon>
        <taxon>Hyloidea</taxon>
        <taxon>Eleutherodactylidae</taxon>
        <taxon>Eleutherodactylinae</taxon>
        <taxon>Eleutherodactylus</taxon>
        <taxon>Eleutherodactylus</taxon>
    </lineage>
</organism>
<protein>
    <submittedName>
        <fullName evidence="1">Uncharacterized protein</fullName>
    </submittedName>
</protein>
<keyword evidence="2" id="KW-1185">Reference proteome</keyword>
<dbReference type="AlphaFoldDB" id="A0A8J6K8D8"/>